<dbReference type="InterPro" id="IPR013424">
    <property type="entry name" value="Ice-binding_C"/>
</dbReference>
<proteinExistence type="predicted"/>
<name>A0A0G3BRB1_9BURK</name>
<dbReference type="NCBIfam" id="TIGR02913">
    <property type="entry name" value="HAF_rpt"/>
    <property type="match status" value="1"/>
</dbReference>
<evidence type="ECO:0000313" key="3">
    <source>
        <dbReference type="EMBL" id="AKJ31962.1"/>
    </source>
</evidence>
<dbReference type="OrthoDB" id="8558647at2"/>
<feature type="chain" id="PRO_5002551738" description="Ice-binding protein C-terminal domain-containing protein" evidence="1">
    <location>
        <begin position="43"/>
        <end position="391"/>
    </location>
</feature>
<dbReference type="STRING" id="413882.AAW51_5271"/>
<reference evidence="3 4" key="1">
    <citation type="submission" date="2015-05" db="EMBL/GenBank/DDBJ databases">
        <authorList>
            <person name="Tang B."/>
            <person name="Yu Y."/>
        </authorList>
    </citation>
    <scope>NUCLEOTIDE SEQUENCE [LARGE SCALE GENOMIC DNA]</scope>
    <source>
        <strain evidence="3 4">DSM 7029</strain>
    </source>
</reference>
<evidence type="ECO:0000313" key="4">
    <source>
        <dbReference type="Proteomes" id="UP000035352"/>
    </source>
</evidence>
<protein>
    <recommendedName>
        <fullName evidence="2">Ice-binding protein C-terminal domain-containing protein</fullName>
    </recommendedName>
</protein>
<sequence>MQLKNDRPLRHTDQGPTVFQPTRLLFSALLALAPLGAATASAQDAAGPRYTVTEIKAGTPAYVSVTSMNDLGEVVGDISDGRGGYHAFIWSPTTALRLLPPPKGATQTWASDINNSGQVAGSATVGEERHAFVYRDGVTTSLGTLGRSVDVRSINASGMLAGSLPNEHGQRTPFIYDGTSVRSLGLLPEFIRGEAVAINDRGQAVGSLGYESGPDSPMYYSDGQMNLLKGPNGEIIGSASDINEAGQVALWYGTLGDMDMHAAIWDAENGTVAIPLPENSDYWWSTPVAMNDAGDVLGRLFGRDVDARHFAYVDGETFELYTRLVPGMQEKWNIVSAHDINNRGQILVGAQLRGTDQYAALLLTPVPEPHTVALVFVGLGALAWRARVRRP</sequence>
<accession>A0A0G3BRB1</accession>
<dbReference type="Pfam" id="PF07589">
    <property type="entry name" value="PEP-CTERM"/>
    <property type="match status" value="1"/>
</dbReference>
<dbReference type="RefSeq" id="WP_047196981.1">
    <property type="nucleotide sequence ID" value="NZ_CP011371.1"/>
</dbReference>
<dbReference type="InterPro" id="IPR014262">
    <property type="entry name" value="HAF_rpt"/>
</dbReference>
<dbReference type="KEGG" id="pbh:AAW51_5271"/>
<dbReference type="AlphaFoldDB" id="A0A0G3BRB1"/>
<feature type="domain" description="Ice-binding protein C-terminal" evidence="2">
    <location>
        <begin position="365"/>
        <end position="390"/>
    </location>
</feature>
<dbReference type="EMBL" id="CP011371">
    <property type="protein sequence ID" value="AKJ31962.1"/>
    <property type="molecule type" value="Genomic_DNA"/>
</dbReference>
<dbReference type="Proteomes" id="UP000035352">
    <property type="component" value="Chromosome"/>
</dbReference>
<evidence type="ECO:0000259" key="2">
    <source>
        <dbReference type="Pfam" id="PF07589"/>
    </source>
</evidence>
<feature type="signal peptide" evidence="1">
    <location>
        <begin position="1"/>
        <end position="42"/>
    </location>
</feature>
<organism evidence="3 4">
    <name type="scientific">Caldimonas brevitalea</name>
    <dbReference type="NCBI Taxonomy" id="413882"/>
    <lineage>
        <taxon>Bacteria</taxon>
        <taxon>Pseudomonadati</taxon>
        <taxon>Pseudomonadota</taxon>
        <taxon>Betaproteobacteria</taxon>
        <taxon>Burkholderiales</taxon>
        <taxon>Sphaerotilaceae</taxon>
        <taxon>Caldimonas</taxon>
    </lineage>
</organism>
<evidence type="ECO:0000256" key="1">
    <source>
        <dbReference type="SAM" id="SignalP"/>
    </source>
</evidence>
<keyword evidence="1" id="KW-0732">Signal</keyword>
<gene>
    <name evidence="3" type="ORF">AAW51_5271</name>
</gene>
<keyword evidence="4" id="KW-1185">Reference proteome</keyword>